<gene>
    <name evidence="1" type="ORF">ETX26_07190</name>
</gene>
<evidence type="ECO:0008006" key="3">
    <source>
        <dbReference type="Google" id="ProtNLM"/>
    </source>
</evidence>
<evidence type="ECO:0000313" key="1">
    <source>
        <dbReference type="EMBL" id="RXZ66458.1"/>
    </source>
</evidence>
<protein>
    <recommendedName>
        <fullName evidence="3">DUF937 domain-containing protein</fullName>
    </recommendedName>
</protein>
<dbReference type="EMBL" id="SDPV01000001">
    <property type="protein sequence ID" value="RXZ66458.1"/>
    <property type="molecule type" value="Genomic_DNA"/>
</dbReference>
<dbReference type="AlphaFoldDB" id="A0A4Q2KMA0"/>
<accession>A0A4Q2KMA0</accession>
<comment type="caution">
    <text evidence="1">The sequence shown here is derived from an EMBL/GenBank/DDBJ whole genome shotgun (WGS) entry which is preliminary data.</text>
</comment>
<name>A0A4Q2KMA0_9SPHN</name>
<dbReference type="RefSeq" id="WP_129523926.1">
    <property type="nucleotide sequence ID" value="NZ_SDPV01000001.1"/>
</dbReference>
<organism evidence="1 2">
    <name type="scientific">Pelagerythrobacter rhizovicinus</name>
    <dbReference type="NCBI Taxonomy" id="2268576"/>
    <lineage>
        <taxon>Bacteria</taxon>
        <taxon>Pseudomonadati</taxon>
        <taxon>Pseudomonadota</taxon>
        <taxon>Alphaproteobacteria</taxon>
        <taxon>Sphingomonadales</taxon>
        <taxon>Erythrobacteraceae</taxon>
        <taxon>Pelagerythrobacter</taxon>
    </lineage>
</organism>
<dbReference type="Proteomes" id="UP000293623">
    <property type="component" value="Unassembled WGS sequence"/>
</dbReference>
<proteinExistence type="predicted"/>
<sequence length="106" mass="11046">MALFDQLLGAAHDHPTVKNMADKLGIDPADAEKAIAALGAAHHEDGDTVGLAAQQTGLNAGVLQQIVEQIGGEGSLARFTQILDQDHDGNPFDDIAGFASNLFGKR</sequence>
<dbReference type="OrthoDB" id="7450771at2"/>
<keyword evidence="2" id="KW-1185">Reference proteome</keyword>
<reference evidence="1 2" key="1">
    <citation type="submission" date="2019-01" db="EMBL/GenBank/DDBJ databases">
        <title>Altererythrobacter rhizovicinus sp. nov., isolated from the rhizosphere soil of Haloxylon ammodendron.</title>
        <authorList>
            <person name="Li H.-P."/>
            <person name="Gou J.-Y."/>
            <person name="Yao D."/>
            <person name="Han Q.-Q."/>
            <person name="Shao K.-Z."/>
            <person name="Zhao Q."/>
            <person name="Zhang J.-L."/>
        </authorList>
    </citation>
    <scope>NUCLEOTIDE SEQUENCE [LARGE SCALE GENOMIC DNA]</scope>
    <source>
        <strain evidence="1 2">AY-3R</strain>
    </source>
</reference>
<evidence type="ECO:0000313" key="2">
    <source>
        <dbReference type="Proteomes" id="UP000293623"/>
    </source>
</evidence>